<dbReference type="EMBL" id="WTYX01000002">
    <property type="protein sequence ID" value="MXO91637.1"/>
    <property type="molecule type" value="Genomic_DNA"/>
</dbReference>
<name>A0A844ZY08_9SPHN</name>
<accession>A0A844ZY08</accession>
<reference evidence="1 2" key="1">
    <citation type="submission" date="2019-12" db="EMBL/GenBank/DDBJ databases">
        <title>Genomic-based taxomic classification of the family Erythrobacteraceae.</title>
        <authorList>
            <person name="Xu L."/>
        </authorList>
    </citation>
    <scope>NUCLEOTIDE SEQUENCE [LARGE SCALE GENOMIC DNA]</scope>
    <source>
        <strain evidence="1 2">KCTC 52763</strain>
    </source>
</reference>
<dbReference type="AlphaFoldDB" id="A0A844ZY08"/>
<dbReference type="InterPro" id="IPR031796">
    <property type="entry name" value="DUF5076"/>
</dbReference>
<dbReference type="RefSeq" id="WP_160605299.1">
    <property type="nucleotide sequence ID" value="NZ_WTYX01000002.1"/>
</dbReference>
<keyword evidence="2" id="KW-1185">Reference proteome</keyword>
<protein>
    <submittedName>
        <fullName evidence="1">DUF5076 domain-containing protein</fullName>
    </submittedName>
</protein>
<evidence type="ECO:0000313" key="1">
    <source>
        <dbReference type="EMBL" id="MXO91637.1"/>
    </source>
</evidence>
<organism evidence="1 2">
    <name type="scientific">Pontixanthobacter aquaemixtae</name>
    <dbReference type="NCBI Taxonomy" id="1958940"/>
    <lineage>
        <taxon>Bacteria</taxon>
        <taxon>Pseudomonadati</taxon>
        <taxon>Pseudomonadota</taxon>
        <taxon>Alphaproteobacteria</taxon>
        <taxon>Sphingomonadales</taxon>
        <taxon>Erythrobacteraceae</taxon>
        <taxon>Pontixanthobacter</taxon>
    </lineage>
</organism>
<proteinExistence type="predicted"/>
<sequence>MNLIEARIGDNGFPEVSIAAFQLEKPFDFGRFIADVARHGAKAFATTYSMDEDEAMQQICEGLTEQLRWQDSSIEMINPGSLDS</sequence>
<dbReference type="Pfam" id="PF16826">
    <property type="entry name" value="DUF5076"/>
    <property type="match status" value="1"/>
</dbReference>
<gene>
    <name evidence="1" type="ORF">GRI41_12440</name>
</gene>
<evidence type="ECO:0000313" key="2">
    <source>
        <dbReference type="Proteomes" id="UP000442714"/>
    </source>
</evidence>
<comment type="caution">
    <text evidence="1">The sequence shown here is derived from an EMBL/GenBank/DDBJ whole genome shotgun (WGS) entry which is preliminary data.</text>
</comment>
<dbReference type="OrthoDB" id="7558075at2"/>
<dbReference type="Proteomes" id="UP000442714">
    <property type="component" value="Unassembled WGS sequence"/>
</dbReference>
<dbReference type="Gene3D" id="3.30.2370.10">
    <property type="entry name" value="putative pyruvate dehydrogenase"/>
    <property type="match status" value="1"/>
</dbReference>